<dbReference type="InterPro" id="IPR029510">
    <property type="entry name" value="Ald_DH_CS_GLU"/>
</dbReference>
<sequence>MPPSLSLRHGLPRSIHCIDHRRQAAYPGAGPLSRVIVASLTFSLAPQQRRSFAMSLPSEIHTFHSGSTHPETSDSKATFVSLDPATARPLATIFTTTPRQLDDAVAAARAAFPEWSQTPAPRRAEILLRAAAILRQRNDELALTETLDTGRALCETAAVDVLTGADVLEYYARLVADSQPGHHTRLRSDAFILTSHEPLGVCAAIGAWNYPLQIALWKSAPCLAAGNCLVYKPSEVTPLHAETLAFIYREAGLPHGVFNVVYGDGPSVGAPLVAHADIAKVSFTGQVSTGCAVASEAARRMKSVTMELGGKSPLLVLPDADVDEAADVAMAANFFSTGQVCTNGTRVFVPDTLLASVEEALVARCRNGIRMGIPREERTNFGPVVSAVQRDKVRSYIRHGREVDGARVLYDGAVDAQKSTPTTDGYWVAPIIFADCTDAMRIAREEIFGPVMCILPYKTRDRPQDEWLPELIGRANDTHLGLAAGVVCSDLALAHDVVRQLQAGITWINTWGESPAEMPVGGWKMSGIGVENGHEGIRAYTQTKSTLVQLGKGACKDMFPRL</sequence>
<keyword evidence="9" id="KW-1185">Reference proteome</keyword>
<comment type="caution">
    <text evidence="8">The sequence shown here is derived from an EMBL/GenBank/DDBJ whole genome shotgun (WGS) entry which is preliminary data.</text>
</comment>
<feature type="domain" description="Aldehyde dehydrogenase" evidence="7">
    <location>
        <begin position="74"/>
        <end position="545"/>
    </location>
</feature>
<evidence type="ECO:0000259" key="7">
    <source>
        <dbReference type="Pfam" id="PF00171"/>
    </source>
</evidence>
<protein>
    <recommendedName>
        <fullName evidence="3">aldehyde dehydrogenase (NAD(+))</fullName>
        <ecNumber evidence="3">1.2.1.3</ecNumber>
    </recommendedName>
</protein>
<dbReference type="FunFam" id="3.40.605.10:FF:000007">
    <property type="entry name" value="NAD/NADP-dependent betaine aldehyde dehydrogenase"/>
    <property type="match status" value="1"/>
</dbReference>
<dbReference type="InterPro" id="IPR015590">
    <property type="entry name" value="Aldehyde_DH_dom"/>
</dbReference>
<dbReference type="Pfam" id="PF00171">
    <property type="entry name" value="Aldedh"/>
    <property type="match status" value="1"/>
</dbReference>
<dbReference type="SUPFAM" id="SSF53720">
    <property type="entry name" value="ALDH-like"/>
    <property type="match status" value="1"/>
</dbReference>
<dbReference type="InterPro" id="IPR016161">
    <property type="entry name" value="Ald_DH/histidinol_DH"/>
</dbReference>
<evidence type="ECO:0000313" key="9">
    <source>
        <dbReference type="Proteomes" id="UP000253664"/>
    </source>
</evidence>
<evidence type="ECO:0000256" key="1">
    <source>
        <dbReference type="ARBA" id="ARBA00009986"/>
    </source>
</evidence>
<dbReference type="InterPro" id="IPR016160">
    <property type="entry name" value="Ald_DH_CS_CYS"/>
</dbReference>
<dbReference type="PANTHER" id="PTHR11699">
    <property type="entry name" value="ALDEHYDE DEHYDROGENASE-RELATED"/>
    <property type="match status" value="1"/>
</dbReference>
<dbReference type="EC" id="1.2.1.3" evidence="3"/>
<accession>A0A367LRD5</accession>
<dbReference type="OrthoDB" id="310895at2759"/>
<dbReference type="NCBIfam" id="NF009725">
    <property type="entry name" value="PRK13252.1"/>
    <property type="match status" value="1"/>
</dbReference>
<dbReference type="EMBL" id="LKCN02000001">
    <property type="protein sequence ID" value="RCI16979.1"/>
    <property type="molecule type" value="Genomic_DNA"/>
</dbReference>
<dbReference type="InterPro" id="IPR016163">
    <property type="entry name" value="Ald_DH_C"/>
</dbReference>
<dbReference type="STRING" id="1330021.A0A367LRD5"/>
<dbReference type="GO" id="GO:0004029">
    <property type="term" value="F:aldehyde dehydrogenase (NAD+) activity"/>
    <property type="evidence" value="ECO:0007669"/>
    <property type="project" value="UniProtKB-EC"/>
</dbReference>
<proteinExistence type="inferred from homology"/>
<gene>
    <name evidence="8" type="ORF">L249_3070</name>
</gene>
<evidence type="ECO:0000256" key="2">
    <source>
        <dbReference type="ARBA" id="ARBA00023002"/>
    </source>
</evidence>
<comment type="catalytic activity">
    <reaction evidence="4">
        <text>an aldehyde + NAD(+) + H2O = a carboxylate + NADH + 2 H(+)</text>
        <dbReference type="Rhea" id="RHEA:16185"/>
        <dbReference type="ChEBI" id="CHEBI:15377"/>
        <dbReference type="ChEBI" id="CHEBI:15378"/>
        <dbReference type="ChEBI" id="CHEBI:17478"/>
        <dbReference type="ChEBI" id="CHEBI:29067"/>
        <dbReference type="ChEBI" id="CHEBI:57540"/>
        <dbReference type="ChEBI" id="CHEBI:57945"/>
        <dbReference type="EC" id="1.2.1.3"/>
    </reaction>
</comment>
<dbReference type="PROSITE" id="PS00687">
    <property type="entry name" value="ALDEHYDE_DEHYDR_GLU"/>
    <property type="match status" value="1"/>
</dbReference>
<dbReference type="Gene3D" id="3.40.605.10">
    <property type="entry name" value="Aldehyde Dehydrogenase, Chain A, domain 1"/>
    <property type="match status" value="1"/>
</dbReference>
<evidence type="ECO:0000256" key="6">
    <source>
        <dbReference type="RuleBase" id="RU003345"/>
    </source>
</evidence>
<evidence type="ECO:0000256" key="4">
    <source>
        <dbReference type="ARBA" id="ARBA00049194"/>
    </source>
</evidence>
<dbReference type="Gene3D" id="3.40.309.10">
    <property type="entry name" value="Aldehyde Dehydrogenase, Chain A, domain 2"/>
    <property type="match status" value="1"/>
</dbReference>
<dbReference type="InterPro" id="IPR016162">
    <property type="entry name" value="Ald_DH_N"/>
</dbReference>
<name>A0A367LRD5_9HYPO</name>
<feature type="active site" evidence="5">
    <location>
        <position position="307"/>
    </location>
</feature>
<dbReference type="Proteomes" id="UP000253664">
    <property type="component" value="Unassembled WGS sequence"/>
</dbReference>
<evidence type="ECO:0000313" key="8">
    <source>
        <dbReference type="EMBL" id="RCI16979.1"/>
    </source>
</evidence>
<organism evidence="8 9">
    <name type="scientific">Ophiocordyceps polyrhachis-furcata BCC 54312</name>
    <dbReference type="NCBI Taxonomy" id="1330021"/>
    <lineage>
        <taxon>Eukaryota</taxon>
        <taxon>Fungi</taxon>
        <taxon>Dikarya</taxon>
        <taxon>Ascomycota</taxon>
        <taxon>Pezizomycotina</taxon>
        <taxon>Sordariomycetes</taxon>
        <taxon>Hypocreomycetidae</taxon>
        <taxon>Hypocreales</taxon>
        <taxon>Ophiocordycipitaceae</taxon>
        <taxon>Ophiocordyceps</taxon>
    </lineage>
</organism>
<comment type="similarity">
    <text evidence="1 6">Belongs to the aldehyde dehydrogenase family.</text>
</comment>
<evidence type="ECO:0000256" key="5">
    <source>
        <dbReference type="PROSITE-ProRule" id="PRU10007"/>
    </source>
</evidence>
<dbReference type="PROSITE" id="PS00070">
    <property type="entry name" value="ALDEHYDE_DEHYDR_CYS"/>
    <property type="match status" value="1"/>
</dbReference>
<keyword evidence="2 6" id="KW-0560">Oxidoreductase</keyword>
<evidence type="ECO:0000256" key="3">
    <source>
        <dbReference type="ARBA" id="ARBA00024226"/>
    </source>
</evidence>
<dbReference type="AlphaFoldDB" id="A0A367LRD5"/>
<reference evidence="8 9" key="1">
    <citation type="journal article" date="2015" name="BMC Genomics">
        <title>Insights from the genome of Ophiocordyceps polyrhachis-furcata to pathogenicity and host specificity in insect fungi.</title>
        <authorList>
            <person name="Wichadakul D."/>
            <person name="Kobmoo N."/>
            <person name="Ingsriswang S."/>
            <person name="Tangphatsornruang S."/>
            <person name="Chantasingh D."/>
            <person name="Luangsa-ard J.J."/>
            <person name="Eurwilaichitr L."/>
        </authorList>
    </citation>
    <scope>NUCLEOTIDE SEQUENCE [LARGE SCALE GENOMIC DNA]</scope>
    <source>
        <strain evidence="8 9">BCC 54312</strain>
    </source>
</reference>